<dbReference type="Proteomes" id="UP000094236">
    <property type="component" value="Unassembled WGS sequence"/>
</dbReference>
<dbReference type="GO" id="GO:0005524">
    <property type="term" value="F:ATP binding"/>
    <property type="evidence" value="ECO:0007669"/>
    <property type="project" value="UniProtKB-UniRule"/>
</dbReference>
<dbReference type="PROSITE" id="PS51748">
    <property type="entry name" value="HEXOKINASE_2"/>
    <property type="match status" value="1"/>
</dbReference>
<evidence type="ECO:0000256" key="2">
    <source>
        <dbReference type="ARBA" id="ARBA00022679"/>
    </source>
</evidence>
<name>A0A1E4TZE9_PACTA</name>
<dbReference type="GO" id="GO:0005829">
    <property type="term" value="C:cytosol"/>
    <property type="evidence" value="ECO:0007669"/>
    <property type="project" value="TreeGrafter"/>
</dbReference>
<evidence type="ECO:0000313" key="9">
    <source>
        <dbReference type="EMBL" id="ODV97132.1"/>
    </source>
</evidence>
<dbReference type="GO" id="GO:0004340">
    <property type="term" value="F:glucokinase activity"/>
    <property type="evidence" value="ECO:0007669"/>
    <property type="project" value="TreeGrafter"/>
</dbReference>
<dbReference type="GO" id="GO:0019158">
    <property type="term" value="F:mannokinase activity"/>
    <property type="evidence" value="ECO:0007669"/>
    <property type="project" value="TreeGrafter"/>
</dbReference>
<dbReference type="InterPro" id="IPR043129">
    <property type="entry name" value="ATPase_NBD"/>
</dbReference>
<keyword evidence="5 6" id="KW-0067">ATP-binding</keyword>
<dbReference type="GO" id="GO:0005536">
    <property type="term" value="F:D-glucose binding"/>
    <property type="evidence" value="ECO:0007669"/>
    <property type="project" value="InterPro"/>
</dbReference>
<dbReference type="PRINTS" id="PR00475">
    <property type="entry name" value="HEXOKINASE"/>
</dbReference>
<dbReference type="GO" id="GO:0001678">
    <property type="term" value="P:intracellular glucose homeostasis"/>
    <property type="evidence" value="ECO:0007669"/>
    <property type="project" value="InterPro"/>
</dbReference>
<protein>
    <recommendedName>
        <fullName evidence="6">Phosphotransferase</fullName>
        <ecNumber evidence="6">2.7.1.-</ecNumber>
    </recommendedName>
</protein>
<dbReference type="AlphaFoldDB" id="A0A1E4TZE9"/>
<dbReference type="GO" id="GO:0006096">
    <property type="term" value="P:glycolytic process"/>
    <property type="evidence" value="ECO:0007669"/>
    <property type="project" value="UniProtKB-UniPathway"/>
</dbReference>
<dbReference type="InterPro" id="IPR022673">
    <property type="entry name" value="Hexokinase_C"/>
</dbReference>
<sequence>MSGSGLDLNGWEDCLKGLNQVSNALVSPASLTVSANSDDLSDSNAISRSSTNISLNLTEAELELQDLKIGLIQQNFDDITKEFEECLIDAIYESKNSMIPSCNMIPKGHEVGRYLIIDIGGSTLRIAIVDLTGDKSTSKSLIEESWKILQKGKIIDAFFFENIAQKAKIILEKSNFFNNHEKINVGITWSFPIVQKSPSSALISDLGKGFTVLEDFKNKDLKQLFEKYFKKQDIDIDVLAIVNDSISVFIAGSYFDNCKLALVLGTGLNASFSVKRDMLSNRKKKLIISLNNKENEEVLLNSELSLFGYNIQKYITRFDEEMCSTWKSKFDEFEKENLPHMSSIYGVFQPAEMLTSGRYVPEISRLMMVDLIKRKKLFCGNLPKNFNREYEISGKLICDFYESRSTDSSLKIFSNTFPVDENDLPLHVTEKDIETMKEIINLVISRAAILFTSLLVAIIRVLKINEENDQNQVLNIGYVGSVLQYFTSYRRKLESCLLSEHEKGNIPKIHFQYVDNSSIYGAAIAASIVEYAATHETN</sequence>
<dbReference type="PANTHER" id="PTHR19443:SF24">
    <property type="entry name" value="PHOSPHOTRANSFERASE"/>
    <property type="match status" value="1"/>
</dbReference>
<keyword evidence="2 6" id="KW-0808">Transferase</keyword>
<dbReference type="SUPFAM" id="SSF53067">
    <property type="entry name" value="Actin-like ATPase domain"/>
    <property type="match status" value="2"/>
</dbReference>
<evidence type="ECO:0000256" key="4">
    <source>
        <dbReference type="ARBA" id="ARBA00022777"/>
    </source>
</evidence>
<dbReference type="PANTHER" id="PTHR19443">
    <property type="entry name" value="HEXOKINASE"/>
    <property type="match status" value="1"/>
</dbReference>
<dbReference type="GO" id="GO:0006013">
    <property type="term" value="P:mannose metabolic process"/>
    <property type="evidence" value="ECO:0007669"/>
    <property type="project" value="TreeGrafter"/>
</dbReference>
<accession>A0A1E4TZE9</accession>
<dbReference type="EMBL" id="KV454012">
    <property type="protein sequence ID" value="ODV97132.1"/>
    <property type="molecule type" value="Genomic_DNA"/>
</dbReference>
<dbReference type="InterPro" id="IPR001312">
    <property type="entry name" value="Hexokinase"/>
</dbReference>
<evidence type="ECO:0000256" key="6">
    <source>
        <dbReference type="RuleBase" id="RU362007"/>
    </source>
</evidence>
<dbReference type="GO" id="GO:0008865">
    <property type="term" value="F:fructokinase activity"/>
    <property type="evidence" value="ECO:0007669"/>
    <property type="project" value="TreeGrafter"/>
</dbReference>
<dbReference type="Pfam" id="PF03727">
    <property type="entry name" value="Hexokinase_2"/>
    <property type="match status" value="1"/>
</dbReference>
<evidence type="ECO:0000256" key="3">
    <source>
        <dbReference type="ARBA" id="ARBA00022741"/>
    </source>
</evidence>
<dbReference type="CDD" id="cd24000">
    <property type="entry name" value="ASKHA_NBD_HK"/>
    <property type="match status" value="1"/>
</dbReference>
<evidence type="ECO:0000256" key="1">
    <source>
        <dbReference type="ARBA" id="ARBA00009225"/>
    </source>
</evidence>
<keyword evidence="10" id="KW-1185">Reference proteome</keyword>
<reference evidence="10" key="1">
    <citation type="submission" date="2016-05" db="EMBL/GenBank/DDBJ databases">
        <title>Comparative genomics of biotechnologically important yeasts.</title>
        <authorList>
            <consortium name="DOE Joint Genome Institute"/>
            <person name="Riley R."/>
            <person name="Haridas S."/>
            <person name="Wolfe K.H."/>
            <person name="Lopes M.R."/>
            <person name="Hittinger C.T."/>
            <person name="Goker M."/>
            <person name="Salamov A."/>
            <person name="Wisecaver J."/>
            <person name="Long T.M."/>
            <person name="Aerts A.L."/>
            <person name="Barry K."/>
            <person name="Choi C."/>
            <person name="Clum A."/>
            <person name="Coughlan A.Y."/>
            <person name="Deshpande S."/>
            <person name="Douglass A.P."/>
            <person name="Hanson S.J."/>
            <person name="Klenk H.-P."/>
            <person name="Labutti K."/>
            <person name="Lapidus A."/>
            <person name="Lindquist E."/>
            <person name="Lipzen A."/>
            <person name="Meier-Kolthoff J.P."/>
            <person name="Ohm R.A."/>
            <person name="Otillar R.P."/>
            <person name="Pangilinan J."/>
            <person name="Peng Y."/>
            <person name="Rokas A."/>
            <person name="Rosa C.A."/>
            <person name="Scheuner C."/>
            <person name="Sibirny A.A."/>
            <person name="Slot J.C."/>
            <person name="Stielow J.B."/>
            <person name="Sun H."/>
            <person name="Kurtzman C.P."/>
            <person name="Blackwell M."/>
            <person name="Grigoriev I.V."/>
            <person name="Jeffries T.W."/>
        </authorList>
    </citation>
    <scope>NUCLEOTIDE SEQUENCE [LARGE SCALE GENOMIC DNA]</scope>
    <source>
        <strain evidence="10">NRRL Y-2460</strain>
    </source>
</reference>
<dbReference type="UniPathway" id="UPA00109">
    <property type="reaction ID" value="UER00180"/>
</dbReference>
<dbReference type="Pfam" id="PF00349">
    <property type="entry name" value="Hexokinase_1"/>
    <property type="match status" value="1"/>
</dbReference>
<evidence type="ECO:0000256" key="5">
    <source>
        <dbReference type="ARBA" id="ARBA00022840"/>
    </source>
</evidence>
<dbReference type="GO" id="GO:0006006">
    <property type="term" value="P:glucose metabolic process"/>
    <property type="evidence" value="ECO:0007669"/>
    <property type="project" value="TreeGrafter"/>
</dbReference>
<dbReference type="STRING" id="669874.A0A1E4TZE9"/>
<proteinExistence type="inferred from homology"/>
<feature type="domain" description="Hexokinase C-terminal" evidence="8">
    <location>
        <begin position="260"/>
        <end position="527"/>
    </location>
</feature>
<keyword evidence="3 6" id="KW-0547">Nucleotide-binding</keyword>
<dbReference type="GO" id="GO:0005739">
    <property type="term" value="C:mitochondrion"/>
    <property type="evidence" value="ECO:0007669"/>
    <property type="project" value="TreeGrafter"/>
</dbReference>
<comment type="similarity">
    <text evidence="1 6">Belongs to the hexokinase family.</text>
</comment>
<evidence type="ECO:0000259" key="8">
    <source>
        <dbReference type="Pfam" id="PF03727"/>
    </source>
</evidence>
<dbReference type="Gene3D" id="3.40.367.20">
    <property type="match status" value="1"/>
</dbReference>
<feature type="domain" description="Hexokinase N-terminal" evidence="7">
    <location>
        <begin position="74"/>
        <end position="254"/>
    </location>
</feature>
<keyword evidence="4 6" id="KW-0418">Kinase</keyword>
<dbReference type="OrthoDB" id="419537at2759"/>
<dbReference type="EC" id="2.7.1.-" evidence="6"/>
<organism evidence="9 10">
    <name type="scientific">Pachysolen tannophilus NRRL Y-2460</name>
    <dbReference type="NCBI Taxonomy" id="669874"/>
    <lineage>
        <taxon>Eukaryota</taxon>
        <taxon>Fungi</taxon>
        <taxon>Dikarya</taxon>
        <taxon>Ascomycota</taxon>
        <taxon>Saccharomycotina</taxon>
        <taxon>Pichiomycetes</taxon>
        <taxon>Pachysolenaceae</taxon>
        <taxon>Pachysolen</taxon>
    </lineage>
</organism>
<evidence type="ECO:0000313" key="10">
    <source>
        <dbReference type="Proteomes" id="UP000094236"/>
    </source>
</evidence>
<keyword evidence="6" id="KW-0324">Glycolysis</keyword>
<evidence type="ECO:0000259" key="7">
    <source>
        <dbReference type="Pfam" id="PF00349"/>
    </source>
</evidence>
<dbReference type="Gene3D" id="3.30.420.40">
    <property type="match status" value="1"/>
</dbReference>
<dbReference type="InterPro" id="IPR022672">
    <property type="entry name" value="Hexokinase_N"/>
</dbReference>
<gene>
    <name evidence="9" type="ORF">PACTADRAFT_32623</name>
</gene>